<accession>A0ABP8NBE0</accession>
<dbReference type="Proteomes" id="UP001500840">
    <property type="component" value="Unassembled WGS sequence"/>
</dbReference>
<dbReference type="Pfam" id="PF01592">
    <property type="entry name" value="NifU_N"/>
    <property type="match status" value="1"/>
</dbReference>
<dbReference type="Gene3D" id="3.90.1010.10">
    <property type="match status" value="1"/>
</dbReference>
<gene>
    <name evidence="3" type="ORF">GCM10023156_47600</name>
</gene>
<dbReference type="RefSeq" id="WP_339943991.1">
    <property type="nucleotide sequence ID" value="NZ_BAABGA010000064.1"/>
</dbReference>
<keyword evidence="4" id="KW-1185">Reference proteome</keyword>
<name>A0ABP8NBE0_9BACT</name>
<dbReference type="NCBIfam" id="TIGR01994">
    <property type="entry name" value="SUF_scaf_2"/>
    <property type="match status" value="1"/>
</dbReference>
<feature type="region of interest" description="Disordered" evidence="1">
    <location>
        <begin position="127"/>
        <end position="150"/>
    </location>
</feature>
<organism evidence="3 4">
    <name type="scientific">Novipirellula rosea</name>
    <dbReference type="NCBI Taxonomy" id="1031540"/>
    <lineage>
        <taxon>Bacteria</taxon>
        <taxon>Pseudomonadati</taxon>
        <taxon>Planctomycetota</taxon>
        <taxon>Planctomycetia</taxon>
        <taxon>Pirellulales</taxon>
        <taxon>Pirellulaceae</taxon>
        <taxon>Novipirellula</taxon>
    </lineage>
</organism>
<evidence type="ECO:0000259" key="2">
    <source>
        <dbReference type="Pfam" id="PF01592"/>
    </source>
</evidence>
<dbReference type="SUPFAM" id="SSF82649">
    <property type="entry name" value="SufE/NifU"/>
    <property type="match status" value="1"/>
</dbReference>
<evidence type="ECO:0000256" key="1">
    <source>
        <dbReference type="SAM" id="MobiDB-lite"/>
    </source>
</evidence>
<comment type="caution">
    <text evidence="3">The sequence shown here is derived from an EMBL/GenBank/DDBJ whole genome shotgun (WGS) entry which is preliminary data.</text>
</comment>
<evidence type="ECO:0000313" key="3">
    <source>
        <dbReference type="EMBL" id="GAA4463012.1"/>
    </source>
</evidence>
<protein>
    <submittedName>
        <fullName evidence="3">SUF system NifU family Fe-S cluster assembly protein</fullName>
    </submittedName>
</protein>
<evidence type="ECO:0000313" key="4">
    <source>
        <dbReference type="Proteomes" id="UP001500840"/>
    </source>
</evidence>
<dbReference type="InterPro" id="IPR002871">
    <property type="entry name" value="NIF_FeS_clus_asmbl_NifU_N"/>
</dbReference>
<dbReference type="CDD" id="cd06664">
    <property type="entry name" value="IscU_like"/>
    <property type="match status" value="1"/>
</dbReference>
<dbReference type="EMBL" id="BAABGA010000064">
    <property type="protein sequence ID" value="GAA4463012.1"/>
    <property type="molecule type" value="Genomic_DNA"/>
</dbReference>
<feature type="domain" description="NIF system FeS cluster assembly NifU N-terminal" evidence="2">
    <location>
        <begin position="9"/>
        <end position="124"/>
    </location>
</feature>
<proteinExistence type="predicted"/>
<dbReference type="PANTHER" id="PTHR10093">
    <property type="entry name" value="IRON-SULFUR CLUSTER ASSEMBLY ENZYME NIFU HOMOLOG"/>
    <property type="match status" value="1"/>
</dbReference>
<sequence length="150" mass="16591">MSPSEHDIYEEHVLDHYEDPYHRGLLDHATHSDEGNNPLCGDVIHIDLKLSEDGKVQEAWFDGDGCVISQASASMLVEQMEGKTLEELKNFSADEMLALFGPKLTPNRQKCCLLSWRVLQSAVHSPVDADADTDDNEGPHFGGPSLSEES</sequence>
<reference evidence="4" key="1">
    <citation type="journal article" date="2019" name="Int. J. Syst. Evol. Microbiol.">
        <title>The Global Catalogue of Microorganisms (GCM) 10K type strain sequencing project: providing services to taxonomists for standard genome sequencing and annotation.</title>
        <authorList>
            <consortium name="The Broad Institute Genomics Platform"/>
            <consortium name="The Broad Institute Genome Sequencing Center for Infectious Disease"/>
            <person name="Wu L."/>
            <person name="Ma J."/>
        </authorList>
    </citation>
    <scope>NUCLEOTIDE SEQUENCE [LARGE SCALE GENOMIC DNA]</scope>
    <source>
        <strain evidence="4">JCM 17759</strain>
    </source>
</reference>